<feature type="signal peptide" evidence="4">
    <location>
        <begin position="1"/>
        <end position="27"/>
    </location>
</feature>
<dbReference type="InterPro" id="IPR001638">
    <property type="entry name" value="Solute-binding_3/MltF_N"/>
</dbReference>
<comment type="caution">
    <text evidence="6">The sequence shown here is derived from an EMBL/GenBank/DDBJ whole genome shotgun (WGS) entry which is preliminary data.</text>
</comment>
<dbReference type="OrthoDB" id="9807888at2"/>
<dbReference type="EMBL" id="QKYN01000104">
    <property type="protein sequence ID" value="RAG82766.1"/>
    <property type="molecule type" value="Genomic_DNA"/>
</dbReference>
<evidence type="ECO:0000313" key="7">
    <source>
        <dbReference type="Proteomes" id="UP000248889"/>
    </source>
</evidence>
<dbReference type="SUPFAM" id="SSF53850">
    <property type="entry name" value="Periplasmic binding protein-like II"/>
    <property type="match status" value="1"/>
</dbReference>
<dbReference type="SMART" id="SM00062">
    <property type="entry name" value="PBPb"/>
    <property type="match status" value="1"/>
</dbReference>
<evidence type="ECO:0000256" key="2">
    <source>
        <dbReference type="ARBA" id="ARBA00022448"/>
    </source>
</evidence>
<reference evidence="6 7" key="1">
    <citation type="submission" date="2018-06" db="EMBL/GenBank/DDBJ databases">
        <title>Streptacidiphilus pinicola sp. nov., isolated from pine grove soil.</title>
        <authorList>
            <person name="Roh S.G."/>
            <person name="Park S."/>
            <person name="Kim M.-K."/>
            <person name="Yun B.-R."/>
            <person name="Park J."/>
            <person name="Kim M.J."/>
            <person name="Kim Y.S."/>
            <person name="Kim S.B."/>
        </authorList>
    </citation>
    <scope>NUCLEOTIDE SEQUENCE [LARGE SCALE GENOMIC DNA]</scope>
    <source>
        <strain evidence="6 7">MMS16-CNU450</strain>
    </source>
</reference>
<proteinExistence type="inferred from homology"/>
<dbReference type="CDD" id="cd13690">
    <property type="entry name" value="PBP2_GluB"/>
    <property type="match status" value="1"/>
</dbReference>
<evidence type="ECO:0000259" key="5">
    <source>
        <dbReference type="SMART" id="SM00062"/>
    </source>
</evidence>
<evidence type="ECO:0000256" key="1">
    <source>
        <dbReference type="ARBA" id="ARBA00010333"/>
    </source>
</evidence>
<dbReference type="GO" id="GO:0006865">
    <property type="term" value="P:amino acid transport"/>
    <property type="evidence" value="ECO:0007669"/>
    <property type="project" value="TreeGrafter"/>
</dbReference>
<keyword evidence="2" id="KW-0813">Transport</keyword>
<dbReference type="GO" id="GO:0030288">
    <property type="term" value="C:outer membrane-bounded periplasmic space"/>
    <property type="evidence" value="ECO:0007669"/>
    <property type="project" value="TreeGrafter"/>
</dbReference>
<evidence type="ECO:0000256" key="4">
    <source>
        <dbReference type="SAM" id="SignalP"/>
    </source>
</evidence>
<dbReference type="InterPro" id="IPR051455">
    <property type="entry name" value="Bact_solute-bind_prot3"/>
</dbReference>
<keyword evidence="7" id="KW-1185">Reference proteome</keyword>
<organism evidence="6 7">
    <name type="scientific">Streptacidiphilus pinicola</name>
    <dbReference type="NCBI Taxonomy" id="2219663"/>
    <lineage>
        <taxon>Bacteria</taxon>
        <taxon>Bacillati</taxon>
        <taxon>Actinomycetota</taxon>
        <taxon>Actinomycetes</taxon>
        <taxon>Kitasatosporales</taxon>
        <taxon>Streptomycetaceae</taxon>
        <taxon>Streptacidiphilus</taxon>
    </lineage>
</organism>
<dbReference type="RefSeq" id="WP_111504764.1">
    <property type="nucleotide sequence ID" value="NZ_QKYN01000104.1"/>
</dbReference>
<accession>A0A2X0IY12</accession>
<dbReference type="GO" id="GO:0005576">
    <property type="term" value="C:extracellular region"/>
    <property type="evidence" value="ECO:0007669"/>
    <property type="project" value="TreeGrafter"/>
</dbReference>
<name>A0A2X0IY12_9ACTN</name>
<evidence type="ECO:0000256" key="3">
    <source>
        <dbReference type="ARBA" id="ARBA00022729"/>
    </source>
</evidence>
<dbReference type="Gene3D" id="3.40.190.10">
    <property type="entry name" value="Periplasmic binding protein-like II"/>
    <property type="match status" value="2"/>
</dbReference>
<dbReference type="PANTHER" id="PTHR30085:SF6">
    <property type="entry name" value="ABC TRANSPORTER GLUTAMINE-BINDING PROTEIN GLNH"/>
    <property type="match status" value="1"/>
</dbReference>
<dbReference type="PANTHER" id="PTHR30085">
    <property type="entry name" value="AMINO ACID ABC TRANSPORTER PERMEASE"/>
    <property type="match status" value="1"/>
</dbReference>
<gene>
    <name evidence="6" type="ORF">DN069_25780</name>
</gene>
<feature type="domain" description="Solute-binding protein family 3/N-terminal" evidence="5">
    <location>
        <begin position="81"/>
        <end position="304"/>
    </location>
</feature>
<feature type="chain" id="PRO_5039719521" evidence="4">
    <location>
        <begin position="28"/>
        <end position="318"/>
    </location>
</feature>
<dbReference type="Pfam" id="PF00497">
    <property type="entry name" value="SBP_bac_3"/>
    <property type="match status" value="1"/>
</dbReference>
<comment type="similarity">
    <text evidence="1">Belongs to the bacterial solute-binding protein 3 family.</text>
</comment>
<sequence>MKTFGWLRRPGVWAVTSALLLGGFAFAGSSAAETNTAPTRQAGVQIVRAPGDSGGCDLQATVAPSTSESGLDVQRIIARGKLVAGIDTNSYLWGFRDPNSGDIQGFDIDLVRALATAILGDPSKVTLLAVPTDQRIPALQSGLVDVVVRTFTHNCDREKQVSFSADYFQTGQQILVPKNSQVTGLNSSIQGRRICTAKGSTAEALLQTSQYKSQEVPVENQLDCLVLMQLGQVDATITDGALAAGLNAQDKSLKIVPGTLDTEFYAVAVKLGATDLAARINAVLQSYISGGDWQRSYQKWIRPTTGQDGAPPTAHYTR</sequence>
<keyword evidence="3 4" id="KW-0732">Signal</keyword>
<protein>
    <submittedName>
        <fullName evidence="6">Sugar-binding protein</fullName>
    </submittedName>
</protein>
<dbReference type="AlphaFoldDB" id="A0A2X0IY12"/>
<evidence type="ECO:0000313" key="6">
    <source>
        <dbReference type="EMBL" id="RAG82766.1"/>
    </source>
</evidence>
<dbReference type="Proteomes" id="UP000248889">
    <property type="component" value="Unassembled WGS sequence"/>
</dbReference>